<reference evidence="14" key="1">
    <citation type="journal article" date="2019" name="Int. J. Syst. Evol. Microbiol.">
        <title>The Global Catalogue of Microorganisms (GCM) 10K type strain sequencing project: providing services to taxonomists for standard genome sequencing and annotation.</title>
        <authorList>
            <consortium name="The Broad Institute Genomics Platform"/>
            <consortium name="The Broad Institute Genome Sequencing Center for Infectious Disease"/>
            <person name="Wu L."/>
            <person name="Ma J."/>
        </authorList>
    </citation>
    <scope>NUCLEOTIDE SEQUENCE [LARGE SCALE GENOMIC DNA]</scope>
    <source>
        <strain evidence="14">KCTC 23723</strain>
    </source>
</reference>
<protein>
    <recommendedName>
        <fullName evidence="2">Type II secretion system protein H</fullName>
    </recommendedName>
    <alternativeName>
        <fullName evidence="10">General secretion pathway protein H</fullName>
    </alternativeName>
</protein>
<evidence type="ECO:0000256" key="7">
    <source>
        <dbReference type="ARBA" id="ARBA00022989"/>
    </source>
</evidence>
<comment type="caution">
    <text evidence="13">The sequence shown here is derived from an EMBL/GenBank/DDBJ whole genome shotgun (WGS) entry which is preliminary data.</text>
</comment>
<keyword evidence="6 11" id="KW-0812">Transmembrane</keyword>
<dbReference type="NCBIfam" id="TIGR02532">
    <property type="entry name" value="IV_pilin_GFxxxE"/>
    <property type="match status" value="1"/>
</dbReference>
<evidence type="ECO:0000256" key="8">
    <source>
        <dbReference type="ARBA" id="ARBA00023136"/>
    </source>
</evidence>
<dbReference type="PROSITE" id="PS00409">
    <property type="entry name" value="PROKAR_NTER_METHYL"/>
    <property type="match status" value="1"/>
</dbReference>
<proteinExistence type="inferred from homology"/>
<dbReference type="InterPro" id="IPR012902">
    <property type="entry name" value="N_methyl_site"/>
</dbReference>
<name>A0ABQ2WFS7_9ALTE</name>
<sequence length="187" mass="19426">MRRLAGFTLIELMITVIVLGIVASIAVPSFISLLQTNQLSGQVNQFVGALNAARTEAIKLNRNVVLCHSSDGATCSAPSNDGWTGWLIGIAPARPQTGIVANTVMASGFLLSNRLTVNTSDSIADTNSEIRFSPQGLVRTTAGAPLNGALRVCLSDTSIENNARDVVIRSGGHIAVNALASNACAVP</sequence>
<keyword evidence="5" id="KW-0997">Cell inner membrane</keyword>
<accession>A0ABQ2WFS7</accession>
<dbReference type="Proteomes" id="UP000634667">
    <property type="component" value="Unassembled WGS sequence"/>
</dbReference>
<evidence type="ECO:0000259" key="12">
    <source>
        <dbReference type="Pfam" id="PF12019"/>
    </source>
</evidence>
<dbReference type="Pfam" id="PF12019">
    <property type="entry name" value="GspH"/>
    <property type="match status" value="1"/>
</dbReference>
<evidence type="ECO:0000256" key="10">
    <source>
        <dbReference type="ARBA" id="ARBA00030775"/>
    </source>
</evidence>
<dbReference type="Pfam" id="PF07963">
    <property type="entry name" value="N_methyl"/>
    <property type="match status" value="1"/>
</dbReference>
<keyword evidence="7 11" id="KW-1133">Transmembrane helix</keyword>
<gene>
    <name evidence="13" type="ORF">GCM10008111_06260</name>
</gene>
<evidence type="ECO:0000256" key="9">
    <source>
        <dbReference type="ARBA" id="ARBA00025772"/>
    </source>
</evidence>
<dbReference type="Gene3D" id="3.55.40.10">
    <property type="entry name" value="minor pseudopilin epsh domain"/>
    <property type="match status" value="1"/>
</dbReference>
<evidence type="ECO:0000256" key="5">
    <source>
        <dbReference type="ARBA" id="ARBA00022519"/>
    </source>
</evidence>
<evidence type="ECO:0000313" key="14">
    <source>
        <dbReference type="Proteomes" id="UP000634667"/>
    </source>
</evidence>
<dbReference type="InterPro" id="IPR045584">
    <property type="entry name" value="Pilin-like"/>
</dbReference>
<organism evidence="13 14">
    <name type="scientific">Alishewanella tabrizica</name>
    <dbReference type="NCBI Taxonomy" id="671278"/>
    <lineage>
        <taxon>Bacteria</taxon>
        <taxon>Pseudomonadati</taxon>
        <taxon>Pseudomonadota</taxon>
        <taxon>Gammaproteobacteria</taxon>
        <taxon>Alteromonadales</taxon>
        <taxon>Alteromonadaceae</taxon>
        <taxon>Alishewanella</taxon>
    </lineage>
</organism>
<evidence type="ECO:0000256" key="4">
    <source>
        <dbReference type="ARBA" id="ARBA00022481"/>
    </source>
</evidence>
<dbReference type="RefSeq" id="WP_189480415.1">
    <property type="nucleotide sequence ID" value="NZ_BMYR01000002.1"/>
</dbReference>
<feature type="domain" description="General secretion pathway GspH" evidence="12">
    <location>
        <begin position="42"/>
        <end position="172"/>
    </location>
</feature>
<comment type="subcellular location">
    <subcellularLocation>
        <location evidence="1">Cell inner membrane</location>
        <topology evidence="1">Single-pass membrane protein</topology>
    </subcellularLocation>
</comment>
<evidence type="ECO:0000256" key="1">
    <source>
        <dbReference type="ARBA" id="ARBA00004377"/>
    </source>
</evidence>
<dbReference type="SUPFAM" id="SSF54523">
    <property type="entry name" value="Pili subunits"/>
    <property type="match status" value="1"/>
</dbReference>
<keyword evidence="8 11" id="KW-0472">Membrane</keyword>
<keyword evidence="14" id="KW-1185">Reference proteome</keyword>
<dbReference type="InterPro" id="IPR022346">
    <property type="entry name" value="T2SS_GspH"/>
</dbReference>
<evidence type="ECO:0000313" key="13">
    <source>
        <dbReference type="EMBL" id="GGW52911.1"/>
    </source>
</evidence>
<feature type="transmembrane region" description="Helical" evidence="11">
    <location>
        <begin position="12"/>
        <end position="34"/>
    </location>
</feature>
<comment type="similarity">
    <text evidence="9">Belongs to the GSP H family.</text>
</comment>
<keyword evidence="3" id="KW-1003">Cell membrane</keyword>
<evidence type="ECO:0000256" key="6">
    <source>
        <dbReference type="ARBA" id="ARBA00022692"/>
    </source>
</evidence>
<evidence type="ECO:0000256" key="3">
    <source>
        <dbReference type="ARBA" id="ARBA00022475"/>
    </source>
</evidence>
<evidence type="ECO:0000256" key="2">
    <source>
        <dbReference type="ARBA" id="ARBA00021549"/>
    </source>
</evidence>
<keyword evidence="4" id="KW-0488">Methylation</keyword>
<evidence type="ECO:0000256" key="11">
    <source>
        <dbReference type="SAM" id="Phobius"/>
    </source>
</evidence>
<dbReference type="EMBL" id="BMYR01000002">
    <property type="protein sequence ID" value="GGW52911.1"/>
    <property type="molecule type" value="Genomic_DNA"/>
</dbReference>